<accession>A0A0V1FD04</accession>
<protein>
    <submittedName>
        <fullName evidence="1">Uncharacterized protein</fullName>
    </submittedName>
</protein>
<reference evidence="1 2" key="1">
    <citation type="submission" date="2015-01" db="EMBL/GenBank/DDBJ databases">
        <title>Evolution of Trichinella species and genotypes.</title>
        <authorList>
            <person name="Korhonen P.K."/>
            <person name="Edoardo P."/>
            <person name="Giuseppe L.R."/>
            <person name="Gasser R.B."/>
        </authorList>
    </citation>
    <scope>NUCLEOTIDE SEQUENCE [LARGE SCALE GENOMIC DNA]</scope>
    <source>
        <strain evidence="1">ISS470</strain>
    </source>
</reference>
<sequence length="146" mass="17129">MLRLCQRSAMCKRSAMSQFVMHFEQYTMTMSCKIKISQQIRLVYKMTILVTIEHFNQTNTMQANEKQRHVRMEIIFHPTIFQKKGKFIRKICENDKKRLLNFSTPNRCTEFLAASCIRLRTFAGICKIFTIASEYSSADDAVKPTL</sequence>
<evidence type="ECO:0000313" key="2">
    <source>
        <dbReference type="Proteomes" id="UP000054995"/>
    </source>
</evidence>
<gene>
    <name evidence="1" type="ORF">T4D_4978</name>
</gene>
<organism evidence="1 2">
    <name type="scientific">Trichinella pseudospiralis</name>
    <name type="common">Parasitic roundworm</name>
    <dbReference type="NCBI Taxonomy" id="6337"/>
    <lineage>
        <taxon>Eukaryota</taxon>
        <taxon>Metazoa</taxon>
        <taxon>Ecdysozoa</taxon>
        <taxon>Nematoda</taxon>
        <taxon>Enoplea</taxon>
        <taxon>Dorylaimia</taxon>
        <taxon>Trichinellida</taxon>
        <taxon>Trichinellidae</taxon>
        <taxon>Trichinella</taxon>
    </lineage>
</organism>
<comment type="caution">
    <text evidence="1">The sequence shown here is derived from an EMBL/GenBank/DDBJ whole genome shotgun (WGS) entry which is preliminary data.</text>
</comment>
<dbReference type="AlphaFoldDB" id="A0A0V1FD04"/>
<dbReference type="Proteomes" id="UP000054995">
    <property type="component" value="Unassembled WGS sequence"/>
</dbReference>
<name>A0A0V1FD04_TRIPS</name>
<proteinExistence type="predicted"/>
<evidence type="ECO:0000313" key="1">
    <source>
        <dbReference type="EMBL" id="KRY83864.1"/>
    </source>
</evidence>
<keyword evidence="2" id="KW-1185">Reference proteome</keyword>
<dbReference type="EMBL" id="JYDT01000129">
    <property type="protein sequence ID" value="KRY83864.1"/>
    <property type="molecule type" value="Genomic_DNA"/>
</dbReference>